<proteinExistence type="inferred from homology"/>
<dbReference type="Proteomes" id="UP000026915">
    <property type="component" value="Chromosome 6"/>
</dbReference>
<evidence type="ECO:0000256" key="6">
    <source>
        <dbReference type="ARBA" id="ARBA00023278"/>
    </source>
</evidence>
<dbReference type="HOGENOM" id="CLU_194792_1_0_1"/>
<reference evidence="8 9" key="1">
    <citation type="journal article" date="2013" name="Genome Biol.">
        <title>The genome sequence of the most widely cultivated cacao type and its use to identify candidate genes regulating pod color.</title>
        <authorList>
            <person name="Motamayor J.C."/>
            <person name="Mockaitis K."/>
            <person name="Schmutz J."/>
            <person name="Haiminen N."/>
            <person name="Iii D.L."/>
            <person name="Cornejo O."/>
            <person name="Findley S.D."/>
            <person name="Zheng P."/>
            <person name="Utro F."/>
            <person name="Royaert S."/>
            <person name="Saski C."/>
            <person name="Jenkins J."/>
            <person name="Podicheti R."/>
            <person name="Zhao M."/>
            <person name="Scheffler B.E."/>
            <person name="Stack J.C."/>
            <person name="Feltus F.A."/>
            <person name="Mustiga G.M."/>
            <person name="Amores F."/>
            <person name="Phillips W."/>
            <person name="Marelli J.P."/>
            <person name="May G.D."/>
            <person name="Shapiro H."/>
            <person name="Ma J."/>
            <person name="Bustamante C.D."/>
            <person name="Schnell R.J."/>
            <person name="Main D."/>
            <person name="Gilbert D."/>
            <person name="Parida L."/>
            <person name="Kuhn D.N."/>
        </authorList>
    </citation>
    <scope>NUCLEOTIDE SEQUENCE [LARGE SCALE GENOMIC DNA]</scope>
    <source>
        <strain evidence="9">cv. Matina 1-6</strain>
    </source>
</reference>
<evidence type="ECO:0000256" key="3">
    <source>
        <dbReference type="ARBA" id="ARBA00022525"/>
    </source>
</evidence>
<evidence type="ECO:0000256" key="7">
    <source>
        <dbReference type="SAM" id="SignalP"/>
    </source>
</evidence>
<evidence type="ECO:0000313" key="9">
    <source>
        <dbReference type="Proteomes" id="UP000026915"/>
    </source>
</evidence>
<evidence type="ECO:0000313" key="8">
    <source>
        <dbReference type="EMBL" id="EOY28070.1"/>
    </source>
</evidence>
<keyword evidence="5" id="KW-0325">Glycoprotein</keyword>
<gene>
    <name evidence="8" type="ORF">TCM_029748</name>
</gene>
<dbReference type="GO" id="GO:0033612">
    <property type="term" value="F:receptor serine/threonine kinase binding"/>
    <property type="evidence" value="ECO:0000318"/>
    <property type="project" value="GO_Central"/>
</dbReference>
<feature type="signal peptide" evidence="7">
    <location>
        <begin position="1"/>
        <end position="23"/>
    </location>
</feature>
<comment type="subcellular location">
    <subcellularLocation>
        <location evidence="1">Secreted</location>
        <location evidence="1">Extracellular space</location>
    </subcellularLocation>
</comment>
<evidence type="ECO:0000256" key="4">
    <source>
        <dbReference type="ARBA" id="ARBA00022729"/>
    </source>
</evidence>
<dbReference type="PANTHER" id="PTHR33869">
    <property type="entry name" value="CLAVATA3/ESR (CLE)-RELATED PROTEIN 3"/>
    <property type="match status" value="1"/>
</dbReference>
<name>A0A061GDV1_THECC</name>
<evidence type="ECO:0000256" key="1">
    <source>
        <dbReference type="ARBA" id="ARBA00004239"/>
    </source>
</evidence>
<dbReference type="GO" id="GO:0005576">
    <property type="term" value="C:extracellular region"/>
    <property type="evidence" value="ECO:0007669"/>
    <property type="project" value="UniProtKB-SubCell"/>
</dbReference>
<dbReference type="InterPro" id="IPR039616">
    <property type="entry name" value="CLE1-4"/>
</dbReference>
<dbReference type="PANTHER" id="PTHR33869:SF30">
    <property type="entry name" value="CLAVATA3_ESR (CLE)-RELATED PROTEIN 2"/>
    <property type="match status" value="1"/>
</dbReference>
<evidence type="ECO:0000256" key="2">
    <source>
        <dbReference type="ARBA" id="ARBA00005416"/>
    </source>
</evidence>
<comment type="similarity">
    <text evidence="2">Belongs to the CLV3/ESR signal peptide family.</text>
</comment>
<protein>
    <submittedName>
        <fullName evidence="8">Uncharacterized protein</fullName>
    </submittedName>
</protein>
<dbReference type="Gramene" id="EOY28070">
    <property type="protein sequence ID" value="EOY28070"/>
    <property type="gene ID" value="TCM_029748"/>
</dbReference>
<dbReference type="AlphaFoldDB" id="A0A061GDV1"/>
<sequence length="82" mass="8942">MASLRFCACLILIILHAVPRSESRVLNPYVEGKTTTSSFGALSITTSSGKVHQFSVPLIDEYTKNLYASKRLSPGGPDPKHH</sequence>
<keyword evidence="9" id="KW-1185">Reference proteome</keyword>
<keyword evidence="6" id="KW-0379">Hydroxylation</keyword>
<dbReference type="EMBL" id="CM001884">
    <property type="protein sequence ID" value="EOY28070.1"/>
    <property type="molecule type" value="Genomic_DNA"/>
</dbReference>
<dbReference type="InParanoid" id="A0A061GDV1"/>
<feature type="chain" id="PRO_5001599059" evidence="7">
    <location>
        <begin position="24"/>
        <end position="82"/>
    </location>
</feature>
<organism evidence="8 9">
    <name type="scientific">Theobroma cacao</name>
    <name type="common">Cacao</name>
    <name type="synonym">Cocoa</name>
    <dbReference type="NCBI Taxonomy" id="3641"/>
    <lineage>
        <taxon>Eukaryota</taxon>
        <taxon>Viridiplantae</taxon>
        <taxon>Streptophyta</taxon>
        <taxon>Embryophyta</taxon>
        <taxon>Tracheophyta</taxon>
        <taxon>Spermatophyta</taxon>
        <taxon>Magnoliopsida</taxon>
        <taxon>eudicotyledons</taxon>
        <taxon>Gunneridae</taxon>
        <taxon>Pentapetalae</taxon>
        <taxon>rosids</taxon>
        <taxon>malvids</taxon>
        <taxon>Malvales</taxon>
        <taxon>Malvaceae</taxon>
        <taxon>Byttnerioideae</taxon>
        <taxon>Theobroma</taxon>
    </lineage>
</organism>
<evidence type="ECO:0000256" key="5">
    <source>
        <dbReference type="ARBA" id="ARBA00023180"/>
    </source>
</evidence>
<accession>A0A061GDV1</accession>
<keyword evidence="4 7" id="KW-0732">Signal</keyword>
<keyword evidence="3" id="KW-0964">Secreted</keyword>